<keyword evidence="10" id="KW-1185">Reference proteome</keyword>
<sequence length="409" mass="44146">MLNPFIWLSLLSITMLIGSFVFGCIPLSTKLSESKLRQLTAIGVGLLIGTSLVVIIPEGVETLYSSPASFETKTSTNHGSGLVMGNLEPSPAFQTTYPTVSWQATETSASSPSTHMTIEDPHHHDILADTETDHHEHDSSSTPKHTSVGLALIFGFGVMFVIDQYSSLHVHGSSNNGKNTTEPSRLEHDHELDDILTTTIRSPKDDDEDDVNYTLEDPLDPHHHRWNNNNNNNSSSNNTPGSGPTTTTQAHNLTPTIGLLVHAMADGVALGASANHPQLSMVVFFAIMLHKGPSAFALTTVLLAEGFSRIEVRKHLLLFSMAAPIGALTTYVLLSIASPGDVSLEYWTGVLLLFSGGTFLYVAMHALQELQPSSSHSHAAHSGKLDQSHILCILFGMFLPVVLNLGHSH</sequence>
<keyword evidence="3 8" id="KW-0812">Transmembrane</keyword>
<organism evidence="9 10">
    <name type="scientific">Absidia repens</name>
    <dbReference type="NCBI Taxonomy" id="90262"/>
    <lineage>
        <taxon>Eukaryota</taxon>
        <taxon>Fungi</taxon>
        <taxon>Fungi incertae sedis</taxon>
        <taxon>Mucoromycota</taxon>
        <taxon>Mucoromycotina</taxon>
        <taxon>Mucoromycetes</taxon>
        <taxon>Mucorales</taxon>
        <taxon>Cunninghamellaceae</taxon>
        <taxon>Absidia</taxon>
    </lineage>
</organism>
<evidence type="ECO:0000256" key="7">
    <source>
        <dbReference type="SAM" id="MobiDB-lite"/>
    </source>
</evidence>
<feature type="compositionally biased region" description="Basic and acidic residues" evidence="7">
    <location>
        <begin position="184"/>
        <end position="193"/>
    </location>
</feature>
<feature type="transmembrane region" description="Helical" evidence="8">
    <location>
        <begin position="6"/>
        <end position="27"/>
    </location>
</feature>
<dbReference type="InterPro" id="IPR003689">
    <property type="entry name" value="ZIP"/>
</dbReference>
<evidence type="ECO:0000313" key="10">
    <source>
        <dbReference type="Proteomes" id="UP000193560"/>
    </source>
</evidence>
<dbReference type="STRING" id="90262.A0A1X2I4F4"/>
<evidence type="ECO:0000256" key="3">
    <source>
        <dbReference type="ARBA" id="ARBA00022692"/>
    </source>
</evidence>
<dbReference type="Pfam" id="PF02535">
    <property type="entry name" value="Zip"/>
    <property type="match status" value="1"/>
</dbReference>
<dbReference type="PANTHER" id="PTHR16133">
    <property type="entry name" value="SOLUTE CARRIER FAMILY 39 ZINC TRANSPORTER , MEMBER 9-RELATED"/>
    <property type="match status" value="1"/>
</dbReference>
<comment type="caution">
    <text evidence="9">The sequence shown here is derived from an EMBL/GenBank/DDBJ whole genome shotgun (WGS) entry which is preliminary data.</text>
</comment>
<evidence type="ECO:0000256" key="2">
    <source>
        <dbReference type="ARBA" id="ARBA00004394"/>
    </source>
</evidence>
<evidence type="ECO:0000256" key="6">
    <source>
        <dbReference type="ARBA" id="ARBA00023136"/>
    </source>
</evidence>
<evidence type="ECO:0000256" key="5">
    <source>
        <dbReference type="ARBA" id="ARBA00023034"/>
    </source>
</evidence>
<keyword evidence="6 8" id="KW-0472">Membrane</keyword>
<accession>A0A1X2I4F4</accession>
<name>A0A1X2I4F4_9FUNG</name>
<dbReference type="AlphaFoldDB" id="A0A1X2I4F4"/>
<dbReference type="PANTHER" id="PTHR16133:SF0">
    <property type="entry name" value="ZINC_IRON REGULATED TRANSPORTER-RELATED PROTEIN 102B, ISOFORM E"/>
    <property type="match status" value="1"/>
</dbReference>
<feature type="transmembrane region" description="Helical" evidence="8">
    <location>
        <begin position="388"/>
        <end position="406"/>
    </location>
</feature>
<reference evidence="9 10" key="1">
    <citation type="submission" date="2016-07" db="EMBL/GenBank/DDBJ databases">
        <title>Pervasive Adenine N6-methylation of Active Genes in Fungi.</title>
        <authorList>
            <consortium name="DOE Joint Genome Institute"/>
            <person name="Mondo S.J."/>
            <person name="Dannebaum R.O."/>
            <person name="Kuo R.C."/>
            <person name="Labutti K."/>
            <person name="Haridas S."/>
            <person name="Kuo A."/>
            <person name="Salamov A."/>
            <person name="Ahrendt S.R."/>
            <person name="Lipzen A."/>
            <person name="Sullivan W."/>
            <person name="Andreopoulos W.B."/>
            <person name="Clum A."/>
            <person name="Lindquist E."/>
            <person name="Daum C."/>
            <person name="Ramamoorthy G.K."/>
            <person name="Gryganskyi A."/>
            <person name="Culley D."/>
            <person name="Magnuson J.K."/>
            <person name="James T.Y."/>
            <person name="O'Malley M.A."/>
            <person name="Stajich J.E."/>
            <person name="Spatafora J.W."/>
            <person name="Visel A."/>
            <person name="Grigoriev I.V."/>
        </authorList>
    </citation>
    <scope>NUCLEOTIDE SEQUENCE [LARGE SCALE GENOMIC DNA]</scope>
    <source>
        <strain evidence="9 10">NRRL 1336</strain>
    </source>
</reference>
<dbReference type="GO" id="GO:0006829">
    <property type="term" value="P:zinc ion transport"/>
    <property type="evidence" value="ECO:0007669"/>
    <property type="project" value="InterPro"/>
</dbReference>
<dbReference type="OrthoDB" id="19859at2759"/>
<protein>
    <submittedName>
        <fullName evidence="9">Zinc/iron permease</fullName>
    </submittedName>
</protein>
<evidence type="ECO:0000256" key="8">
    <source>
        <dbReference type="SAM" id="Phobius"/>
    </source>
</evidence>
<dbReference type="GO" id="GO:0046873">
    <property type="term" value="F:metal ion transmembrane transporter activity"/>
    <property type="evidence" value="ECO:0007669"/>
    <property type="project" value="InterPro"/>
</dbReference>
<proteinExistence type="predicted"/>
<dbReference type="InterPro" id="IPR045891">
    <property type="entry name" value="ZIP9"/>
</dbReference>
<dbReference type="EMBL" id="MCGE01000029">
    <property type="protein sequence ID" value="ORZ08970.1"/>
    <property type="molecule type" value="Genomic_DNA"/>
</dbReference>
<feature type="transmembrane region" description="Helical" evidence="8">
    <location>
        <begin position="346"/>
        <end position="367"/>
    </location>
</feature>
<comment type="subcellular location">
    <subcellularLocation>
        <location evidence="1">Endomembrane system</location>
        <topology evidence="1">Multi-pass membrane protein</topology>
    </subcellularLocation>
    <subcellularLocation>
        <location evidence="2">Golgi apparatus membrane</location>
    </subcellularLocation>
</comment>
<evidence type="ECO:0000313" key="9">
    <source>
        <dbReference type="EMBL" id="ORZ08970.1"/>
    </source>
</evidence>
<dbReference type="GO" id="GO:0000139">
    <property type="term" value="C:Golgi membrane"/>
    <property type="evidence" value="ECO:0007669"/>
    <property type="project" value="UniProtKB-SubCell"/>
</dbReference>
<dbReference type="Proteomes" id="UP000193560">
    <property type="component" value="Unassembled WGS sequence"/>
</dbReference>
<feature type="transmembrane region" description="Helical" evidence="8">
    <location>
        <begin position="316"/>
        <end position="334"/>
    </location>
</feature>
<feature type="region of interest" description="Disordered" evidence="7">
    <location>
        <begin position="170"/>
        <end position="251"/>
    </location>
</feature>
<evidence type="ECO:0000256" key="4">
    <source>
        <dbReference type="ARBA" id="ARBA00022989"/>
    </source>
</evidence>
<feature type="compositionally biased region" description="Polar residues" evidence="7">
    <location>
        <begin position="170"/>
        <end position="183"/>
    </location>
</feature>
<keyword evidence="4 8" id="KW-1133">Transmembrane helix</keyword>
<feature type="transmembrane region" description="Helical" evidence="8">
    <location>
        <begin position="281"/>
        <end position="304"/>
    </location>
</feature>
<feature type="transmembrane region" description="Helical" evidence="8">
    <location>
        <begin position="39"/>
        <end position="57"/>
    </location>
</feature>
<gene>
    <name evidence="9" type="ORF">BCR42DRAFT_424386</name>
</gene>
<feature type="compositionally biased region" description="Low complexity" evidence="7">
    <location>
        <begin position="227"/>
        <end position="248"/>
    </location>
</feature>
<evidence type="ECO:0000256" key="1">
    <source>
        <dbReference type="ARBA" id="ARBA00004127"/>
    </source>
</evidence>
<keyword evidence="5" id="KW-0333">Golgi apparatus</keyword>